<gene>
    <name evidence="3" type="ORF">PHISCL_09874</name>
</gene>
<dbReference type="GO" id="GO:0032259">
    <property type="term" value="P:methylation"/>
    <property type="evidence" value="ECO:0007669"/>
    <property type="project" value="UniProtKB-KW"/>
</dbReference>
<organism evidence="3 4">
    <name type="scientific">Aspergillus sclerotialis</name>
    <dbReference type="NCBI Taxonomy" id="2070753"/>
    <lineage>
        <taxon>Eukaryota</taxon>
        <taxon>Fungi</taxon>
        <taxon>Dikarya</taxon>
        <taxon>Ascomycota</taxon>
        <taxon>Pezizomycotina</taxon>
        <taxon>Eurotiomycetes</taxon>
        <taxon>Eurotiomycetidae</taxon>
        <taxon>Eurotiales</taxon>
        <taxon>Aspergillaceae</taxon>
        <taxon>Aspergillus</taxon>
        <taxon>Aspergillus subgen. Polypaecilum</taxon>
    </lineage>
</organism>
<evidence type="ECO:0000313" key="4">
    <source>
        <dbReference type="Proteomes" id="UP000266188"/>
    </source>
</evidence>
<dbReference type="InterPro" id="IPR029063">
    <property type="entry name" value="SAM-dependent_MTases_sf"/>
</dbReference>
<evidence type="ECO:0000313" key="3">
    <source>
        <dbReference type="EMBL" id="RJE17786.1"/>
    </source>
</evidence>
<dbReference type="SUPFAM" id="SSF53335">
    <property type="entry name" value="S-adenosyl-L-methionine-dependent methyltransferases"/>
    <property type="match status" value="1"/>
</dbReference>
<evidence type="ECO:0000259" key="2">
    <source>
        <dbReference type="Pfam" id="PF13847"/>
    </source>
</evidence>
<dbReference type="CDD" id="cd02440">
    <property type="entry name" value="AdoMet_MTases"/>
    <property type="match status" value="1"/>
</dbReference>
<reference evidence="4" key="1">
    <citation type="submission" date="2017-02" db="EMBL/GenBank/DDBJ databases">
        <authorList>
            <person name="Tafer H."/>
            <person name="Lopandic K."/>
        </authorList>
    </citation>
    <scope>NUCLEOTIDE SEQUENCE [LARGE SCALE GENOMIC DNA]</scope>
    <source>
        <strain evidence="4">CBS 366.77</strain>
    </source>
</reference>
<dbReference type="InterPro" id="IPR025714">
    <property type="entry name" value="Methyltranfer_dom"/>
</dbReference>
<dbReference type="EMBL" id="MVGC01000713">
    <property type="protein sequence ID" value="RJE17786.1"/>
    <property type="molecule type" value="Genomic_DNA"/>
</dbReference>
<keyword evidence="3" id="KW-0489">Methyltransferase</keyword>
<accession>A0A3A2Z4I3</accession>
<dbReference type="PANTHER" id="PTHR43861">
    <property type="entry name" value="TRANS-ACONITATE 2-METHYLTRANSFERASE-RELATED"/>
    <property type="match status" value="1"/>
</dbReference>
<comment type="caution">
    <text evidence="3">The sequence shown here is derived from an EMBL/GenBank/DDBJ whole genome shotgun (WGS) entry which is preliminary data.</text>
</comment>
<dbReference type="PANTHER" id="PTHR43861:SF3">
    <property type="entry name" value="PUTATIVE (AFU_ORTHOLOGUE AFUA_2G14390)-RELATED"/>
    <property type="match status" value="1"/>
</dbReference>
<name>A0A3A2Z4I3_9EURO</name>
<dbReference type="Pfam" id="PF13847">
    <property type="entry name" value="Methyltransf_31"/>
    <property type="match status" value="1"/>
</dbReference>
<keyword evidence="4" id="KW-1185">Reference proteome</keyword>
<proteinExistence type="predicted"/>
<keyword evidence="1 3" id="KW-0808">Transferase</keyword>
<evidence type="ECO:0000256" key="1">
    <source>
        <dbReference type="ARBA" id="ARBA00022679"/>
    </source>
</evidence>
<sequence length="238" mass="26917">MADFTEQNRQYFDKMASTYKDNFANVVESLSNLTRDRRLWMSDKWTDTEAGKGQEIKMLEYACGPGHVSIALAPYVTKVIGLDVSDNMISEFNKNAQEANLSDKMTGRKGDLLAESFSEEMNSPEIFDFDLVVISVALHHFENPGLAMKRLGERLKKGGVCFIIDFVPAQHHEFDKEFAEAGKTVKSHGFSREQTWELFEGAGLSEGFEYEVIQEPINFTKDGKTFEKTIFVAKAKLV</sequence>
<dbReference type="Proteomes" id="UP000266188">
    <property type="component" value="Unassembled WGS sequence"/>
</dbReference>
<dbReference type="AlphaFoldDB" id="A0A3A2Z4I3"/>
<dbReference type="OrthoDB" id="66144at2759"/>
<dbReference type="GO" id="GO:0008168">
    <property type="term" value="F:methyltransferase activity"/>
    <property type="evidence" value="ECO:0007669"/>
    <property type="project" value="UniProtKB-KW"/>
</dbReference>
<dbReference type="Gene3D" id="3.40.50.150">
    <property type="entry name" value="Vaccinia Virus protein VP39"/>
    <property type="match status" value="1"/>
</dbReference>
<feature type="domain" description="Methyltransferase" evidence="2">
    <location>
        <begin position="55"/>
        <end position="184"/>
    </location>
</feature>
<dbReference type="STRING" id="2070753.A0A3A2Z4I3"/>
<protein>
    <submittedName>
        <fullName evidence="3">Methyltransferase domain protein</fullName>
    </submittedName>
</protein>